<evidence type="ECO:0000313" key="1">
    <source>
        <dbReference type="EMBL" id="RZC78270.1"/>
    </source>
</evidence>
<proteinExistence type="predicted"/>
<evidence type="ECO:0000313" key="2">
    <source>
        <dbReference type="Proteomes" id="UP000316621"/>
    </source>
</evidence>
<dbReference type="AlphaFoldDB" id="A0A4Y7L0W9"/>
<dbReference type="Gramene" id="RZC78270">
    <property type="protein sequence ID" value="RZC78270"/>
    <property type="gene ID" value="C5167_002492"/>
</dbReference>
<dbReference type="STRING" id="3469.A0A4Y7L0W9"/>
<keyword evidence="2" id="KW-1185">Reference proteome</keyword>
<reference evidence="1 2" key="1">
    <citation type="journal article" date="2018" name="Science">
        <title>The opium poppy genome and morphinan production.</title>
        <authorList>
            <person name="Guo L."/>
            <person name="Winzer T."/>
            <person name="Yang X."/>
            <person name="Li Y."/>
            <person name="Ning Z."/>
            <person name="He Z."/>
            <person name="Teodor R."/>
            <person name="Lu Y."/>
            <person name="Bowser T.A."/>
            <person name="Graham I.A."/>
            <person name="Ye K."/>
        </authorList>
    </citation>
    <scope>NUCLEOTIDE SEQUENCE [LARGE SCALE GENOMIC DNA]</scope>
    <source>
        <strain evidence="2">cv. HN1</strain>
        <tissue evidence="1">Leaves</tissue>
    </source>
</reference>
<protein>
    <submittedName>
        <fullName evidence="1">Uncharacterized protein</fullName>
    </submittedName>
</protein>
<sequence length="137" mass="15904">MHYIHWDWFSISKNKGGLGLESLEQLNKAFVTELTWRFLADPSALWCKLLRAKYFKSTNIWAAKTPQKCSSSWQVCSCHVAIVVILAIQIVYDIYSKVNELLIPKEGTWNIPLLHELYYSYEAEQILKLHITKGART</sequence>
<dbReference type="EMBL" id="CM010723">
    <property type="protein sequence ID" value="RZC78270.1"/>
    <property type="molecule type" value="Genomic_DNA"/>
</dbReference>
<dbReference type="Proteomes" id="UP000316621">
    <property type="component" value="Chromosome 9"/>
</dbReference>
<name>A0A4Y7L0W9_PAPSO</name>
<accession>A0A4Y7L0W9</accession>
<organism evidence="1 2">
    <name type="scientific">Papaver somniferum</name>
    <name type="common">Opium poppy</name>
    <dbReference type="NCBI Taxonomy" id="3469"/>
    <lineage>
        <taxon>Eukaryota</taxon>
        <taxon>Viridiplantae</taxon>
        <taxon>Streptophyta</taxon>
        <taxon>Embryophyta</taxon>
        <taxon>Tracheophyta</taxon>
        <taxon>Spermatophyta</taxon>
        <taxon>Magnoliopsida</taxon>
        <taxon>Ranunculales</taxon>
        <taxon>Papaveraceae</taxon>
        <taxon>Papaveroideae</taxon>
        <taxon>Papaver</taxon>
    </lineage>
</organism>
<gene>
    <name evidence="1" type="ORF">C5167_002492</name>
</gene>